<dbReference type="EMBL" id="JARLKY010000051">
    <property type="protein sequence ID" value="MEC0229567.1"/>
    <property type="molecule type" value="Genomic_DNA"/>
</dbReference>
<sequence length="483" mass="50131">MTSVSSVSSSSSIPTVSTLLRQGIPAWVAAVVACLCAFMVVMDSAIVNVALPAMKTDLGLSVTEQQWVVDAYLLTLGGFMLLAARAGDIYGRKTILQSGLILFTFASLVGGLATTGSILLAARAVQGLGGSVLATSTLAVIVDAYPRGAKQDRTISLWAASSSIASAFGVIIGGILTSLINWRWVMFVNVPIGIALSCLVAICLLPHPKENKRTKLDIPGAAAITVALTAFIFGITQTLELGWGSPVVLCSLAVALVLLPLFIIIEANTAAPLIRLSIFRHRNVRIGIIMVLGLGATLTASMLFLSLTLQEISGYNPLRTGLALLPMAIMLAVAASVSRRLRNAGFNKLPLVGGLMAAGGFVWFNWLPSHPDYFSQFLLPSMLIGGGLGLMLTTAIQAVLAGIPAQDTGLASGLQNTARQLGGAIGIAALITLSHSVTTSHIASGMALADSQLAGYHSAFLAAGVISGLSAFISLLLRRNKAD</sequence>
<dbReference type="Pfam" id="PF07690">
    <property type="entry name" value="MFS_1"/>
    <property type="match status" value="1"/>
</dbReference>
<comment type="subcellular location">
    <subcellularLocation>
        <location evidence="1">Cell membrane</location>
        <topology evidence="1">Multi-pass membrane protein</topology>
    </subcellularLocation>
</comment>
<keyword evidence="5 7" id="KW-1133">Transmembrane helix</keyword>
<evidence type="ECO:0000256" key="3">
    <source>
        <dbReference type="ARBA" id="ARBA00022475"/>
    </source>
</evidence>
<feature type="transmembrane region" description="Helical" evidence="7">
    <location>
        <begin position="455"/>
        <end position="477"/>
    </location>
</feature>
<evidence type="ECO:0000256" key="4">
    <source>
        <dbReference type="ARBA" id="ARBA00022692"/>
    </source>
</evidence>
<keyword evidence="2" id="KW-0813">Transport</keyword>
<keyword evidence="3" id="KW-1003">Cell membrane</keyword>
<evidence type="ECO:0000256" key="7">
    <source>
        <dbReference type="SAM" id="Phobius"/>
    </source>
</evidence>
<dbReference type="InterPro" id="IPR011701">
    <property type="entry name" value="MFS"/>
</dbReference>
<feature type="transmembrane region" description="Helical" evidence="7">
    <location>
        <begin position="318"/>
        <end position="337"/>
    </location>
</feature>
<dbReference type="PROSITE" id="PS50850">
    <property type="entry name" value="MFS"/>
    <property type="match status" value="1"/>
</dbReference>
<feature type="transmembrane region" description="Helical" evidence="7">
    <location>
        <begin position="218"/>
        <end position="237"/>
    </location>
</feature>
<gene>
    <name evidence="9" type="ORF">P4I72_20775</name>
</gene>
<dbReference type="PANTHER" id="PTHR42718:SF46">
    <property type="entry name" value="BLR6921 PROTEIN"/>
    <property type="match status" value="1"/>
</dbReference>
<feature type="transmembrane region" description="Helical" evidence="7">
    <location>
        <begin position="67"/>
        <end position="87"/>
    </location>
</feature>
<feature type="transmembrane region" description="Helical" evidence="7">
    <location>
        <begin position="421"/>
        <end position="443"/>
    </location>
</feature>
<evidence type="ECO:0000256" key="6">
    <source>
        <dbReference type="ARBA" id="ARBA00023136"/>
    </source>
</evidence>
<feature type="transmembrane region" description="Helical" evidence="7">
    <location>
        <begin position="128"/>
        <end position="145"/>
    </location>
</feature>
<protein>
    <submittedName>
        <fullName evidence="9">MFS transporter</fullName>
    </submittedName>
</protein>
<feature type="transmembrane region" description="Helical" evidence="7">
    <location>
        <begin position="243"/>
        <end position="265"/>
    </location>
</feature>
<dbReference type="CDD" id="cd17321">
    <property type="entry name" value="MFS_MMR_MDR_like"/>
    <property type="match status" value="1"/>
</dbReference>
<dbReference type="Proteomes" id="UP001338137">
    <property type="component" value="Unassembled WGS sequence"/>
</dbReference>
<feature type="domain" description="Major facilitator superfamily (MFS) profile" evidence="8">
    <location>
        <begin position="29"/>
        <end position="482"/>
    </location>
</feature>
<feature type="transmembrane region" description="Helical" evidence="7">
    <location>
        <begin position="26"/>
        <end position="47"/>
    </location>
</feature>
<feature type="transmembrane region" description="Helical" evidence="7">
    <location>
        <begin position="186"/>
        <end position="206"/>
    </location>
</feature>
<reference evidence="9 10" key="1">
    <citation type="submission" date="2023-03" db="EMBL/GenBank/DDBJ databases">
        <title>Bacillus Genome Sequencing.</title>
        <authorList>
            <person name="Dunlap C."/>
        </authorList>
    </citation>
    <scope>NUCLEOTIDE SEQUENCE [LARGE SCALE GENOMIC DNA]</scope>
    <source>
        <strain evidence="9 10">BD-533</strain>
    </source>
</reference>
<accession>A0ABU6G5X6</accession>
<dbReference type="RefSeq" id="WP_326073594.1">
    <property type="nucleotide sequence ID" value="NZ_JARLKY010000051.1"/>
</dbReference>
<evidence type="ECO:0000256" key="5">
    <source>
        <dbReference type="ARBA" id="ARBA00022989"/>
    </source>
</evidence>
<name>A0ABU6G5X6_9BACL</name>
<feature type="transmembrane region" description="Helical" evidence="7">
    <location>
        <begin position="99"/>
        <end position="122"/>
    </location>
</feature>
<feature type="transmembrane region" description="Helical" evidence="7">
    <location>
        <begin position="286"/>
        <end position="306"/>
    </location>
</feature>
<feature type="transmembrane region" description="Helical" evidence="7">
    <location>
        <begin position="378"/>
        <end position="400"/>
    </location>
</feature>
<keyword evidence="6 7" id="KW-0472">Membrane</keyword>
<organism evidence="9 10">
    <name type="scientific">Paenibacillus alba</name>
    <dbReference type="NCBI Taxonomy" id="1197127"/>
    <lineage>
        <taxon>Bacteria</taxon>
        <taxon>Bacillati</taxon>
        <taxon>Bacillota</taxon>
        <taxon>Bacilli</taxon>
        <taxon>Bacillales</taxon>
        <taxon>Paenibacillaceae</taxon>
        <taxon>Paenibacillus</taxon>
    </lineage>
</organism>
<evidence type="ECO:0000256" key="1">
    <source>
        <dbReference type="ARBA" id="ARBA00004651"/>
    </source>
</evidence>
<evidence type="ECO:0000256" key="2">
    <source>
        <dbReference type="ARBA" id="ARBA00022448"/>
    </source>
</evidence>
<feature type="transmembrane region" description="Helical" evidence="7">
    <location>
        <begin position="349"/>
        <end position="366"/>
    </location>
</feature>
<keyword evidence="10" id="KW-1185">Reference proteome</keyword>
<dbReference type="InterPro" id="IPR036259">
    <property type="entry name" value="MFS_trans_sf"/>
</dbReference>
<evidence type="ECO:0000313" key="10">
    <source>
        <dbReference type="Proteomes" id="UP001338137"/>
    </source>
</evidence>
<dbReference type="InterPro" id="IPR020846">
    <property type="entry name" value="MFS_dom"/>
</dbReference>
<evidence type="ECO:0000259" key="8">
    <source>
        <dbReference type="PROSITE" id="PS50850"/>
    </source>
</evidence>
<evidence type="ECO:0000313" key="9">
    <source>
        <dbReference type="EMBL" id="MEC0229567.1"/>
    </source>
</evidence>
<feature type="transmembrane region" description="Helical" evidence="7">
    <location>
        <begin position="157"/>
        <end position="180"/>
    </location>
</feature>
<dbReference type="PANTHER" id="PTHR42718">
    <property type="entry name" value="MAJOR FACILITATOR SUPERFAMILY MULTIDRUG TRANSPORTER MFSC"/>
    <property type="match status" value="1"/>
</dbReference>
<dbReference type="Gene3D" id="1.20.1250.20">
    <property type="entry name" value="MFS general substrate transporter like domains"/>
    <property type="match status" value="1"/>
</dbReference>
<proteinExistence type="predicted"/>
<keyword evidence="4 7" id="KW-0812">Transmembrane</keyword>
<dbReference type="Gene3D" id="1.20.1720.10">
    <property type="entry name" value="Multidrug resistance protein D"/>
    <property type="match status" value="1"/>
</dbReference>
<dbReference type="SUPFAM" id="SSF103473">
    <property type="entry name" value="MFS general substrate transporter"/>
    <property type="match status" value="1"/>
</dbReference>
<comment type="caution">
    <text evidence="9">The sequence shown here is derived from an EMBL/GenBank/DDBJ whole genome shotgun (WGS) entry which is preliminary data.</text>
</comment>